<dbReference type="RefSeq" id="WP_317849010.1">
    <property type="nucleotide sequence ID" value="NZ_JAOTNP010000048.1"/>
</dbReference>
<dbReference type="PROSITE" id="PS01012">
    <property type="entry name" value="FOLYLPOLYGLU_SYNT_2"/>
    <property type="match status" value="1"/>
</dbReference>
<dbReference type="Pfam" id="PF02875">
    <property type="entry name" value="Mur_ligase_C"/>
    <property type="match status" value="1"/>
</dbReference>
<keyword evidence="4 11" id="KW-0436">Ligase</keyword>
<evidence type="ECO:0000313" key="14">
    <source>
        <dbReference type="EMBL" id="MDV8947314.1"/>
    </source>
</evidence>
<dbReference type="AlphaFoldDB" id="A0AAW9A3H0"/>
<dbReference type="Pfam" id="PF08245">
    <property type="entry name" value="Mur_ligase_M"/>
    <property type="match status" value="1"/>
</dbReference>
<comment type="caution">
    <text evidence="14">The sequence shown here is derived from an EMBL/GenBank/DDBJ whole genome shotgun (WGS) entry which is preliminary data.</text>
</comment>
<dbReference type="SUPFAM" id="SSF53244">
    <property type="entry name" value="MurD-like peptide ligases, peptide-binding domain"/>
    <property type="match status" value="1"/>
</dbReference>
<dbReference type="GO" id="GO:0005524">
    <property type="term" value="F:ATP binding"/>
    <property type="evidence" value="ECO:0007669"/>
    <property type="project" value="UniProtKB-KW"/>
</dbReference>
<feature type="domain" description="Mur ligase central" evidence="13">
    <location>
        <begin position="46"/>
        <end position="273"/>
    </location>
</feature>
<dbReference type="GO" id="GO:0005737">
    <property type="term" value="C:cytoplasm"/>
    <property type="evidence" value="ECO:0007669"/>
    <property type="project" value="TreeGrafter"/>
</dbReference>
<evidence type="ECO:0000313" key="15">
    <source>
        <dbReference type="Proteomes" id="UP001286376"/>
    </source>
</evidence>
<evidence type="ECO:0000256" key="4">
    <source>
        <dbReference type="ARBA" id="ARBA00022598"/>
    </source>
</evidence>
<dbReference type="InterPro" id="IPR036565">
    <property type="entry name" value="Mur-like_cat_sf"/>
</dbReference>
<proteinExistence type="inferred from homology"/>
<dbReference type="PANTHER" id="PTHR11136:SF0">
    <property type="entry name" value="DIHYDROFOLATE SYNTHETASE-RELATED"/>
    <property type="match status" value="1"/>
</dbReference>
<comment type="catalytic activity">
    <reaction evidence="10">
        <text>(6S)-5,6,7,8-tetrahydrofolyl-(gamma-L-Glu)(n) + L-glutamate + ATP = (6S)-5,6,7,8-tetrahydrofolyl-(gamma-L-Glu)(n+1) + ADP + phosphate + H(+)</text>
        <dbReference type="Rhea" id="RHEA:10580"/>
        <dbReference type="Rhea" id="RHEA-COMP:14738"/>
        <dbReference type="Rhea" id="RHEA-COMP:14740"/>
        <dbReference type="ChEBI" id="CHEBI:15378"/>
        <dbReference type="ChEBI" id="CHEBI:29985"/>
        <dbReference type="ChEBI" id="CHEBI:30616"/>
        <dbReference type="ChEBI" id="CHEBI:43474"/>
        <dbReference type="ChEBI" id="CHEBI:141005"/>
        <dbReference type="ChEBI" id="CHEBI:456216"/>
        <dbReference type="EC" id="6.3.2.17"/>
    </reaction>
</comment>
<dbReference type="FunFam" id="3.40.1190.10:FF:000011">
    <property type="entry name" value="Folylpolyglutamate synthase/dihydrofolate synthase"/>
    <property type="match status" value="1"/>
</dbReference>
<name>A0AAW9A3H0_LIMRT</name>
<comment type="cofactor">
    <cofactor evidence="1">
        <name>Mg(2+)</name>
        <dbReference type="ChEBI" id="CHEBI:18420"/>
    </cofactor>
</comment>
<dbReference type="Gene3D" id="3.90.190.20">
    <property type="entry name" value="Mur ligase, C-terminal domain"/>
    <property type="match status" value="1"/>
</dbReference>
<dbReference type="InterPro" id="IPR013221">
    <property type="entry name" value="Mur_ligase_cen"/>
</dbReference>
<organism evidence="14 15">
    <name type="scientific">Limosilactobacillus reuteri</name>
    <name type="common">Lactobacillus reuteri</name>
    <dbReference type="NCBI Taxonomy" id="1598"/>
    <lineage>
        <taxon>Bacteria</taxon>
        <taxon>Bacillati</taxon>
        <taxon>Bacillota</taxon>
        <taxon>Bacilli</taxon>
        <taxon>Lactobacillales</taxon>
        <taxon>Lactobacillaceae</taxon>
        <taxon>Limosilactobacillus</taxon>
    </lineage>
</organism>
<evidence type="ECO:0000256" key="5">
    <source>
        <dbReference type="ARBA" id="ARBA00022723"/>
    </source>
</evidence>
<dbReference type="InterPro" id="IPR001645">
    <property type="entry name" value="Folylpolyglutamate_synth"/>
</dbReference>
<reference evidence="14 15" key="1">
    <citation type="journal article" date="2022" name="Front. Cell. Infect. Microbiol.">
        <title>The probiotic and immunomodulation effects of Limosilactobacillus reuteri RGW1 isolated from calf feces.</title>
        <authorList>
            <person name="Huang K."/>
            <person name="Shi W."/>
            <person name="Yang B."/>
            <person name="Wang J."/>
        </authorList>
    </citation>
    <scope>NUCLEOTIDE SEQUENCE [LARGE SCALE GENOMIC DNA]</scope>
    <source>
        <strain evidence="14 15">RGW1</strain>
    </source>
</reference>
<dbReference type="InterPro" id="IPR036615">
    <property type="entry name" value="Mur_ligase_C_dom_sf"/>
</dbReference>
<evidence type="ECO:0000256" key="2">
    <source>
        <dbReference type="ARBA" id="ARBA00008276"/>
    </source>
</evidence>
<dbReference type="GO" id="GO:0008841">
    <property type="term" value="F:dihydrofolate synthase activity"/>
    <property type="evidence" value="ECO:0007669"/>
    <property type="project" value="TreeGrafter"/>
</dbReference>
<dbReference type="EMBL" id="JAOTNP010000048">
    <property type="protein sequence ID" value="MDV8947314.1"/>
    <property type="molecule type" value="Genomic_DNA"/>
</dbReference>
<sequence length="447" mass="49203">MIKTYDEALSFIHGRTQFKKIPTLTRMKRFLAELGNPQKGLNYIHVTGTNGKGSTVAMMRSALLESGLTVGSFTSPFITRFNERIEYNGIPISDADLLRLVQKIAPVVKKLDNTLETGGPTEFEIDTALMFCYMAEKKPNVVLLEVGIGGLYDSTNVITPVISVITTVGWDHMKYLGDTLAKIAAQKAGIIKKSVPVVLGDLPTEARETILADAKEKKSPFFELGKDFTVHKLNGHQFHAKIRYQGKNLKKIETILGLPGDYQIENAAVALMAVELFMEKHGLAIDRRALIAGLENAAWPGRLEEINTTPLVLLDGAHNLPGVQALVHTIKNDFADREVYLLVAILADKQYELMLGELASLGNVHLTVTHFAGPGPKRPSADLAKAIADIPTKYPIQTINDWQLGIGQVASQMSADDVMIITGSLYFVSDVRKFFLNPKCQFKLEKS</sequence>
<gene>
    <name evidence="14" type="ORF">NX099_07905</name>
</gene>
<dbReference type="PANTHER" id="PTHR11136">
    <property type="entry name" value="FOLYLPOLYGLUTAMATE SYNTHASE-RELATED"/>
    <property type="match status" value="1"/>
</dbReference>
<feature type="domain" description="Mur ligase C-terminal" evidence="12">
    <location>
        <begin position="301"/>
        <end position="424"/>
    </location>
</feature>
<dbReference type="GO" id="GO:0004326">
    <property type="term" value="F:tetrahydrofolylpolyglutamate synthase activity"/>
    <property type="evidence" value="ECO:0007669"/>
    <property type="project" value="UniProtKB-EC"/>
</dbReference>
<evidence type="ECO:0000256" key="8">
    <source>
        <dbReference type="ARBA" id="ARBA00022842"/>
    </source>
</evidence>
<evidence type="ECO:0000256" key="9">
    <source>
        <dbReference type="ARBA" id="ARBA00030592"/>
    </source>
</evidence>
<evidence type="ECO:0000256" key="10">
    <source>
        <dbReference type="ARBA" id="ARBA00047493"/>
    </source>
</evidence>
<dbReference type="NCBIfam" id="TIGR01499">
    <property type="entry name" value="folC"/>
    <property type="match status" value="1"/>
</dbReference>
<evidence type="ECO:0000256" key="6">
    <source>
        <dbReference type="ARBA" id="ARBA00022741"/>
    </source>
</evidence>
<accession>A0AAW9A3H0</accession>
<keyword evidence="8" id="KW-0460">Magnesium</keyword>
<keyword evidence="5" id="KW-0479">Metal-binding</keyword>
<dbReference type="EC" id="6.3.2.17" evidence="3"/>
<evidence type="ECO:0000256" key="1">
    <source>
        <dbReference type="ARBA" id="ARBA00001946"/>
    </source>
</evidence>
<evidence type="ECO:0000256" key="3">
    <source>
        <dbReference type="ARBA" id="ARBA00013025"/>
    </source>
</evidence>
<keyword evidence="6 11" id="KW-0547">Nucleotide-binding</keyword>
<evidence type="ECO:0000256" key="7">
    <source>
        <dbReference type="ARBA" id="ARBA00022840"/>
    </source>
</evidence>
<protein>
    <recommendedName>
        <fullName evidence="3">tetrahydrofolate synthase</fullName>
        <ecNumber evidence="3">6.3.2.17</ecNumber>
    </recommendedName>
    <alternativeName>
        <fullName evidence="9">Tetrahydrofolylpolyglutamate synthase</fullName>
    </alternativeName>
</protein>
<dbReference type="InterPro" id="IPR018109">
    <property type="entry name" value="Folylpolyglutamate_synth_CS"/>
</dbReference>
<dbReference type="Proteomes" id="UP001286376">
    <property type="component" value="Unassembled WGS sequence"/>
</dbReference>
<evidence type="ECO:0000259" key="13">
    <source>
        <dbReference type="Pfam" id="PF08245"/>
    </source>
</evidence>
<dbReference type="Gene3D" id="3.40.1190.10">
    <property type="entry name" value="Mur-like, catalytic domain"/>
    <property type="match status" value="1"/>
</dbReference>
<keyword evidence="7 11" id="KW-0067">ATP-binding</keyword>
<dbReference type="InterPro" id="IPR004101">
    <property type="entry name" value="Mur_ligase_C"/>
</dbReference>
<comment type="similarity">
    <text evidence="2 11">Belongs to the folylpolyglutamate synthase family.</text>
</comment>
<dbReference type="SUPFAM" id="SSF53623">
    <property type="entry name" value="MurD-like peptide ligases, catalytic domain"/>
    <property type="match status" value="1"/>
</dbReference>
<dbReference type="GO" id="GO:0046872">
    <property type="term" value="F:metal ion binding"/>
    <property type="evidence" value="ECO:0007669"/>
    <property type="project" value="UniProtKB-KW"/>
</dbReference>
<evidence type="ECO:0000259" key="12">
    <source>
        <dbReference type="Pfam" id="PF02875"/>
    </source>
</evidence>
<evidence type="ECO:0000256" key="11">
    <source>
        <dbReference type="PIRNR" id="PIRNR001563"/>
    </source>
</evidence>
<dbReference type="PIRSF" id="PIRSF001563">
    <property type="entry name" value="Folylpolyglu_synth"/>
    <property type="match status" value="1"/>
</dbReference>